<comment type="caution">
    <text evidence="2">The sequence shown here is derived from an EMBL/GenBank/DDBJ whole genome shotgun (WGS) entry which is preliminary data.</text>
</comment>
<protein>
    <submittedName>
        <fullName evidence="2">DNA-binding MarR family transcriptional regulator</fullName>
    </submittedName>
</protein>
<gene>
    <name evidence="2" type="ORF">DFR74_12021</name>
</gene>
<dbReference type="AlphaFoldDB" id="A0A366CYX2"/>
<dbReference type="InterPro" id="IPR000835">
    <property type="entry name" value="HTH_MarR-typ"/>
</dbReference>
<dbReference type="GO" id="GO:0003677">
    <property type="term" value="F:DNA binding"/>
    <property type="evidence" value="ECO:0007669"/>
    <property type="project" value="UniProtKB-KW"/>
</dbReference>
<keyword evidence="3" id="KW-1185">Reference proteome</keyword>
<proteinExistence type="predicted"/>
<dbReference type="PRINTS" id="PR00598">
    <property type="entry name" value="HTHMARR"/>
</dbReference>
<keyword evidence="2" id="KW-0238">DNA-binding</keyword>
<dbReference type="PANTHER" id="PTHR33164">
    <property type="entry name" value="TRANSCRIPTIONAL REGULATOR, MARR FAMILY"/>
    <property type="match status" value="1"/>
</dbReference>
<dbReference type="RefSeq" id="WP_067513683.1">
    <property type="nucleotide sequence ID" value="NZ_QNRE01000020.1"/>
</dbReference>
<evidence type="ECO:0000313" key="2">
    <source>
        <dbReference type="EMBL" id="RBO83022.1"/>
    </source>
</evidence>
<dbReference type="STRING" id="1210090.GCA_001613185_06102"/>
<dbReference type="InterPro" id="IPR036388">
    <property type="entry name" value="WH-like_DNA-bd_sf"/>
</dbReference>
<dbReference type="PROSITE" id="PS50995">
    <property type="entry name" value="HTH_MARR_2"/>
    <property type="match status" value="1"/>
</dbReference>
<dbReference type="SUPFAM" id="SSF46785">
    <property type="entry name" value="Winged helix' DNA-binding domain"/>
    <property type="match status" value="1"/>
</dbReference>
<dbReference type="InterPro" id="IPR039422">
    <property type="entry name" value="MarR/SlyA-like"/>
</dbReference>
<dbReference type="Proteomes" id="UP000252586">
    <property type="component" value="Unassembled WGS sequence"/>
</dbReference>
<organism evidence="2 3">
    <name type="scientific">Nocardia puris</name>
    <dbReference type="NCBI Taxonomy" id="208602"/>
    <lineage>
        <taxon>Bacteria</taxon>
        <taxon>Bacillati</taxon>
        <taxon>Actinomycetota</taxon>
        <taxon>Actinomycetes</taxon>
        <taxon>Mycobacteriales</taxon>
        <taxon>Nocardiaceae</taxon>
        <taxon>Nocardia</taxon>
    </lineage>
</organism>
<name>A0A366CYX2_9NOCA</name>
<dbReference type="InterPro" id="IPR036390">
    <property type="entry name" value="WH_DNA-bd_sf"/>
</dbReference>
<evidence type="ECO:0000313" key="3">
    <source>
        <dbReference type="Proteomes" id="UP000252586"/>
    </source>
</evidence>
<feature type="domain" description="HTH marR-type" evidence="1">
    <location>
        <begin position="1"/>
        <end position="90"/>
    </location>
</feature>
<dbReference type="EMBL" id="QNRE01000020">
    <property type="protein sequence ID" value="RBO83022.1"/>
    <property type="molecule type" value="Genomic_DNA"/>
</dbReference>
<reference evidence="2 3" key="1">
    <citation type="submission" date="2018-06" db="EMBL/GenBank/DDBJ databases">
        <title>Genomic Encyclopedia of Type Strains, Phase IV (KMG-IV): sequencing the most valuable type-strain genomes for metagenomic binning, comparative biology and taxonomic classification.</title>
        <authorList>
            <person name="Goeker M."/>
        </authorList>
    </citation>
    <scope>NUCLEOTIDE SEQUENCE [LARGE SCALE GENOMIC DNA]</scope>
    <source>
        <strain evidence="2 3">DSM 44599</strain>
    </source>
</reference>
<evidence type="ECO:0000259" key="1">
    <source>
        <dbReference type="PROSITE" id="PS50995"/>
    </source>
</evidence>
<dbReference type="Gene3D" id="1.10.10.10">
    <property type="entry name" value="Winged helix-like DNA-binding domain superfamily/Winged helix DNA-binding domain"/>
    <property type="match status" value="1"/>
</dbReference>
<dbReference type="GO" id="GO:0003700">
    <property type="term" value="F:DNA-binding transcription factor activity"/>
    <property type="evidence" value="ECO:0007669"/>
    <property type="project" value="InterPro"/>
</dbReference>
<dbReference type="PANTHER" id="PTHR33164:SF43">
    <property type="entry name" value="HTH-TYPE TRANSCRIPTIONAL REPRESSOR YETL"/>
    <property type="match status" value="1"/>
</dbReference>
<dbReference type="GO" id="GO:0006950">
    <property type="term" value="P:response to stress"/>
    <property type="evidence" value="ECO:0007669"/>
    <property type="project" value="TreeGrafter"/>
</dbReference>
<sequence>MRTQAALAEAIGADKSRLIPILDDLQDRELIARHPDPADRRVRLVEITEEGKRVRDRVQGAIHAAEDRLLGRLPKADREALVRSLTALTRAATRRDDAG</sequence>
<accession>A0A366CYX2</accession>
<dbReference type="Pfam" id="PF01047">
    <property type="entry name" value="MarR"/>
    <property type="match status" value="1"/>
</dbReference>